<evidence type="ECO:0000313" key="3">
    <source>
        <dbReference type="Proteomes" id="UP000606490"/>
    </source>
</evidence>
<evidence type="ECO:0000256" key="1">
    <source>
        <dbReference type="SAM" id="Phobius"/>
    </source>
</evidence>
<keyword evidence="1" id="KW-0812">Transmembrane</keyword>
<protein>
    <submittedName>
        <fullName evidence="2">Uncharacterized protein</fullName>
    </submittedName>
</protein>
<reference evidence="2 3" key="1">
    <citation type="submission" date="2021-01" db="EMBL/GenBank/DDBJ databases">
        <title>Belnapia mucosa sp. nov. and Belnapia arida sp. nov., isolated from the Tabernas Desert (Almeria, Spain).</title>
        <authorList>
            <person name="Molina-Menor E."/>
            <person name="Vidal-Verdu A."/>
            <person name="Calonge A."/>
            <person name="Satari L."/>
            <person name="Pereto Magraner J."/>
            <person name="Porcar Miralles M."/>
        </authorList>
    </citation>
    <scope>NUCLEOTIDE SEQUENCE [LARGE SCALE GENOMIC DNA]</scope>
    <source>
        <strain evidence="2 3">T6</strain>
    </source>
</reference>
<organism evidence="2 3">
    <name type="scientific">Belnapia mucosa</name>
    <dbReference type="NCBI Taxonomy" id="2804532"/>
    <lineage>
        <taxon>Bacteria</taxon>
        <taxon>Pseudomonadati</taxon>
        <taxon>Pseudomonadota</taxon>
        <taxon>Alphaproteobacteria</taxon>
        <taxon>Acetobacterales</taxon>
        <taxon>Roseomonadaceae</taxon>
        <taxon>Belnapia</taxon>
    </lineage>
</organism>
<dbReference type="Proteomes" id="UP000606490">
    <property type="component" value="Unassembled WGS sequence"/>
</dbReference>
<name>A0ABS1V8H2_9PROT</name>
<proteinExistence type="predicted"/>
<sequence length="194" mass="20984">MRHRCELSFGGEHAIGRFKPEYWDNPFGIEGRVMKHSAKRLLCIGAPILTLGMAALFGQSGYRAFTATFGLPLAAQLKTISDGINAEAPKPIDGTTMLLRTYVEGNTIVYRYALASPIEGNHRSYAQRQKQAKFSTACELLGQFETTDADADPRVAHQYVDSAGTYVSWTLDAKECAAQRKGNSASADSGTGAG</sequence>
<dbReference type="EMBL" id="JAEUXJ010000011">
    <property type="protein sequence ID" value="MBL6457960.1"/>
    <property type="molecule type" value="Genomic_DNA"/>
</dbReference>
<accession>A0ABS1V8H2</accession>
<keyword evidence="3" id="KW-1185">Reference proteome</keyword>
<keyword evidence="1" id="KW-1133">Transmembrane helix</keyword>
<dbReference type="RefSeq" id="WP_202827702.1">
    <property type="nucleotide sequence ID" value="NZ_JAEUXJ010000011.1"/>
</dbReference>
<keyword evidence="1" id="KW-0472">Membrane</keyword>
<gene>
    <name evidence="2" type="ORF">JMJ55_21735</name>
</gene>
<feature type="transmembrane region" description="Helical" evidence="1">
    <location>
        <begin position="41"/>
        <end position="62"/>
    </location>
</feature>
<evidence type="ECO:0000313" key="2">
    <source>
        <dbReference type="EMBL" id="MBL6457960.1"/>
    </source>
</evidence>
<comment type="caution">
    <text evidence="2">The sequence shown here is derived from an EMBL/GenBank/DDBJ whole genome shotgun (WGS) entry which is preliminary data.</text>
</comment>